<evidence type="ECO:0000313" key="1">
    <source>
        <dbReference type="EMBL" id="SFR20239.1"/>
    </source>
</evidence>
<keyword evidence="2" id="KW-1185">Reference proteome</keyword>
<dbReference type="OrthoDB" id="7363897at2"/>
<gene>
    <name evidence="1" type="ORF">SAMN04515673_11938</name>
</gene>
<dbReference type="RefSeq" id="WP_092082758.1">
    <property type="nucleotide sequence ID" value="NZ_FOYI01000019.1"/>
</dbReference>
<dbReference type="STRING" id="871652.SAMN04515673_11938"/>
<dbReference type="AlphaFoldDB" id="A0A1I6ER49"/>
<name>A0A1I6ER49_9RHOB</name>
<protein>
    <submittedName>
        <fullName evidence="1">Uncharacterized protein</fullName>
    </submittedName>
</protein>
<evidence type="ECO:0000313" key="2">
    <source>
        <dbReference type="Proteomes" id="UP000199302"/>
    </source>
</evidence>
<organism evidence="1 2">
    <name type="scientific">Poseidonocella sedimentorum</name>
    <dbReference type="NCBI Taxonomy" id="871652"/>
    <lineage>
        <taxon>Bacteria</taxon>
        <taxon>Pseudomonadati</taxon>
        <taxon>Pseudomonadota</taxon>
        <taxon>Alphaproteobacteria</taxon>
        <taxon>Rhodobacterales</taxon>
        <taxon>Roseobacteraceae</taxon>
        <taxon>Poseidonocella</taxon>
    </lineage>
</organism>
<sequence>MIELVFVACLWSTPDTCEKRSLLYSDISPMTCLMQAQPELARWTETHPRWRVASWKCRSMRDIAQHA</sequence>
<proteinExistence type="predicted"/>
<dbReference type="EMBL" id="FOYI01000019">
    <property type="protein sequence ID" value="SFR20239.1"/>
    <property type="molecule type" value="Genomic_DNA"/>
</dbReference>
<dbReference type="Proteomes" id="UP000199302">
    <property type="component" value="Unassembled WGS sequence"/>
</dbReference>
<accession>A0A1I6ER49</accession>
<reference evidence="1 2" key="1">
    <citation type="submission" date="2016-10" db="EMBL/GenBank/DDBJ databases">
        <authorList>
            <person name="de Groot N.N."/>
        </authorList>
    </citation>
    <scope>NUCLEOTIDE SEQUENCE [LARGE SCALE GENOMIC DNA]</scope>
    <source>
        <strain evidence="2">KMM 9023,NRIC 0796,JCM 17311,KCTC 23692</strain>
    </source>
</reference>